<dbReference type="InterPro" id="IPR012338">
    <property type="entry name" value="Beta-lactam/transpept-like"/>
</dbReference>
<protein>
    <submittedName>
        <fullName evidence="2">Serine hydrolase domain-containing protein</fullName>
        <ecNumber evidence="2">3.1.1.103</ecNumber>
    </submittedName>
</protein>
<dbReference type="EC" id="3.1.1.103" evidence="2"/>
<sequence length="398" mass="43727">MINSVHHGQVPRAIEHLLAHAVEELAGLRGVRHAILGVEPGDRSYRWIGAAGIANSSGAPMTPETPYCLASVTKLYIGAAILRLEELGRLSIDDPLTVHLSSKMVSGLHRCRGVDRTADLTLRHLLGHASGLPEYISEAPKGEKALLERVIEHGDLSWDTADVIAMVRGTKGAHFDPRPFDGRRHTVRYSDTNFQLLIAVIEAVTSQPLHEAFATLIYRPLGLNRTWHPGTPSASSMQAAALLWAGDEPLERPLALRSFRDLFSTGDETLRFLRALITGELFDNVATAERMRLHWNPFAFSLIPTAPSWPIEYGLAMMRFGTPRLLKPFFSSPTLIGHTGASGSWLFYVPSSDLYLTGTVDQLTAPSVPFRKLPRLVEQLHSAAKKNGIKNADHHASS</sequence>
<dbReference type="Pfam" id="PF00144">
    <property type="entry name" value="Beta-lactamase"/>
    <property type="match status" value="1"/>
</dbReference>
<evidence type="ECO:0000313" key="3">
    <source>
        <dbReference type="Proteomes" id="UP001336314"/>
    </source>
</evidence>
<dbReference type="GO" id="GO:0016787">
    <property type="term" value="F:hydrolase activity"/>
    <property type="evidence" value="ECO:0007669"/>
    <property type="project" value="UniProtKB-KW"/>
</dbReference>
<name>A0ABU7J9C1_9GAMM</name>
<feature type="domain" description="Beta-lactamase-related" evidence="1">
    <location>
        <begin position="45"/>
        <end position="359"/>
    </location>
</feature>
<keyword evidence="2" id="KW-0378">Hydrolase</keyword>
<dbReference type="SUPFAM" id="SSF56601">
    <property type="entry name" value="beta-lactamase/transpeptidase-like"/>
    <property type="match status" value="1"/>
</dbReference>
<proteinExistence type="predicted"/>
<accession>A0ABU7J9C1</accession>
<evidence type="ECO:0000313" key="2">
    <source>
        <dbReference type="EMBL" id="MEE2003145.1"/>
    </source>
</evidence>
<dbReference type="EMBL" id="JAUHLI010000023">
    <property type="protein sequence ID" value="MEE2003145.1"/>
    <property type="molecule type" value="Genomic_DNA"/>
</dbReference>
<dbReference type="RefSeq" id="WP_330130194.1">
    <property type="nucleotide sequence ID" value="NZ_JAUHLI010000023.1"/>
</dbReference>
<gene>
    <name evidence="2" type="ORF">QWY20_16955</name>
</gene>
<dbReference type="Gene3D" id="3.40.710.10">
    <property type="entry name" value="DD-peptidase/beta-lactamase superfamily"/>
    <property type="match status" value="1"/>
</dbReference>
<dbReference type="Proteomes" id="UP001336314">
    <property type="component" value="Unassembled WGS sequence"/>
</dbReference>
<organism evidence="2 3">
    <name type="scientific">Alkalimonas cellulosilytica</name>
    <dbReference type="NCBI Taxonomy" id="3058395"/>
    <lineage>
        <taxon>Bacteria</taxon>
        <taxon>Pseudomonadati</taxon>
        <taxon>Pseudomonadota</taxon>
        <taxon>Gammaproteobacteria</taxon>
        <taxon>Alkalimonas</taxon>
    </lineage>
</organism>
<dbReference type="InterPro" id="IPR050789">
    <property type="entry name" value="Diverse_Enzym_Activities"/>
</dbReference>
<reference evidence="2 3" key="1">
    <citation type="submission" date="2023-07" db="EMBL/GenBank/DDBJ databases">
        <title>Alkalimonas sp., MEB108 novel, alkaliphilic bacterium isolated from Lonar Lake, India.</title>
        <authorList>
            <person name="Joshi A."/>
            <person name="Thite S."/>
        </authorList>
    </citation>
    <scope>NUCLEOTIDE SEQUENCE [LARGE SCALE GENOMIC DNA]</scope>
    <source>
        <strain evidence="2 3">MEB108</strain>
    </source>
</reference>
<evidence type="ECO:0000259" key="1">
    <source>
        <dbReference type="Pfam" id="PF00144"/>
    </source>
</evidence>
<comment type="caution">
    <text evidence="2">The sequence shown here is derived from an EMBL/GenBank/DDBJ whole genome shotgun (WGS) entry which is preliminary data.</text>
</comment>
<dbReference type="InterPro" id="IPR001466">
    <property type="entry name" value="Beta-lactam-related"/>
</dbReference>
<dbReference type="PANTHER" id="PTHR43283">
    <property type="entry name" value="BETA-LACTAMASE-RELATED"/>
    <property type="match status" value="1"/>
</dbReference>
<keyword evidence="3" id="KW-1185">Reference proteome</keyword>